<dbReference type="InterPro" id="IPR005467">
    <property type="entry name" value="His_kinase_dom"/>
</dbReference>
<dbReference type="SUPFAM" id="SSF55874">
    <property type="entry name" value="ATPase domain of HSP90 chaperone/DNA topoisomerase II/histidine kinase"/>
    <property type="match status" value="1"/>
</dbReference>
<dbReference type="PROSITE" id="PS50110">
    <property type="entry name" value="RESPONSE_REGULATORY"/>
    <property type="match status" value="1"/>
</dbReference>
<evidence type="ECO:0000256" key="6">
    <source>
        <dbReference type="ARBA" id="ARBA00022741"/>
    </source>
</evidence>
<keyword evidence="6" id="KW-0547">Nucleotide-binding</keyword>
<dbReference type="FunFam" id="3.30.565.10:FF:000010">
    <property type="entry name" value="Sensor histidine kinase RcsC"/>
    <property type="match status" value="1"/>
</dbReference>
<feature type="domain" description="Response regulatory" evidence="14">
    <location>
        <begin position="384"/>
        <end position="501"/>
    </location>
</feature>
<dbReference type="SMART" id="SM00387">
    <property type="entry name" value="HATPase_c"/>
    <property type="match status" value="1"/>
</dbReference>
<dbReference type="Gene3D" id="3.30.565.10">
    <property type="entry name" value="Histidine kinase-like ATPase, C-terminal domain"/>
    <property type="match status" value="1"/>
</dbReference>
<dbReference type="PANTHER" id="PTHR45339">
    <property type="entry name" value="HYBRID SIGNAL TRANSDUCTION HISTIDINE KINASE J"/>
    <property type="match status" value="1"/>
</dbReference>
<evidence type="ECO:0000313" key="16">
    <source>
        <dbReference type="Proteomes" id="UP000245634"/>
    </source>
</evidence>
<keyword evidence="4 11" id="KW-0597">Phosphoprotein</keyword>
<keyword evidence="7 15" id="KW-0418">Kinase</keyword>
<comment type="caution">
    <text evidence="15">The sequence shown here is derived from an EMBL/GenBank/DDBJ whole genome shotgun (WGS) entry which is preliminary data.</text>
</comment>
<evidence type="ECO:0000256" key="2">
    <source>
        <dbReference type="ARBA" id="ARBA00006402"/>
    </source>
</evidence>
<dbReference type="Gene3D" id="1.10.287.130">
    <property type="match status" value="1"/>
</dbReference>
<dbReference type="SMART" id="SM00448">
    <property type="entry name" value="REC"/>
    <property type="match status" value="1"/>
</dbReference>
<gene>
    <name evidence="15" type="ORF">C7459_105259</name>
</gene>
<keyword evidence="5" id="KW-0808">Transferase</keyword>
<dbReference type="InterPro" id="IPR003661">
    <property type="entry name" value="HisK_dim/P_dom"/>
</dbReference>
<feature type="domain" description="Histidine kinase" evidence="13">
    <location>
        <begin position="114"/>
        <end position="341"/>
    </location>
</feature>
<dbReference type="SMART" id="SM00388">
    <property type="entry name" value="HisKA"/>
    <property type="match status" value="1"/>
</dbReference>
<dbReference type="InterPro" id="IPR036097">
    <property type="entry name" value="HisK_dim/P_sf"/>
</dbReference>
<evidence type="ECO:0000259" key="13">
    <source>
        <dbReference type="PROSITE" id="PS50109"/>
    </source>
</evidence>
<feature type="modified residue" description="4-aspartylphosphate" evidence="11">
    <location>
        <position position="434"/>
    </location>
</feature>
<dbReference type="InterPro" id="IPR003594">
    <property type="entry name" value="HATPase_dom"/>
</dbReference>
<evidence type="ECO:0000256" key="8">
    <source>
        <dbReference type="ARBA" id="ARBA00022840"/>
    </source>
</evidence>
<evidence type="ECO:0000256" key="12">
    <source>
        <dbReference type="SAM" id="Coils"/>
    </source>
</evidence>
<evidence type="ECO:0000313" key="15">
    <source>
        <dbReference type="EMBL" id="PWK14492.1"/>
    </source>
</evidence>
<dbReference type="Gene3D" id="3.40.50.2300">
    <property type="match status" value="1"/>
</dbReference>
<dbReference type="InterPro" id="IPR011006">
    <property type="entry name" value="CheY-like_superfamily"/>
</dbReference>
<evidence type="ECO:0000256" key="5">
    <source>
        <dbReference type="ARBA" id="ARBA00022679"/>
    </source>
</evidence>
<evidence type="ECO:0000256" key="3">
    <source>
        <dbReference type="ARBA" id="ARBA00012438"/>
    </source>
</evidence>
<comment type="similarity">
    <text evidence="2">In the N-terminal section; belongs to the phytochrome family.</text>
</comment>
<feature type="coiled-coil region" evidence="12">
    <location>
        <begin position="38"/>
        <end position="104"/>
    </location>
</feature>
<evidence type="ECO:0000259" key="14">
    <source>
        <dbReference type="PROSITE" id="PS50110"/>
    </source>
</evidence>
<dbReference type="InterPro" id="IPR001789">
    <property type="entry name" value="Sig_transdc_resp-reg_receiver"/>
</dbReference>
<dbReference type="PROSITE" id="PS50109">
    <property type="entry name" value="HIS_KIN"/>
    <property type="match status" value="1"/>
</dbReference>
<organism evidence="15 16">
    <name type="scientific">Tumebacillus permanentifrigoris</name>
    <dbReference type="NCBI Taxonomy" id="378543"/>
    <lineage>
        <taxon>Bacteria</taxon>
        <taxon>Bacillati</taxon>
        <taxon>Bacillota</taxon>
        <taxon>Bacilli</taxon>
        <taxon>Bacillales</taxon>
        <taxon>Alicyclobacillaceae</taxon>
        <taxon>Tumebacillus</taxon>
    </lineage>
</organism>
<dbReference type="AlphaFoldDB" id="A0A316DBN3"/>
<dbReference type="InterPro" id="IPR036890">
    <property type="entry name" value="HATPase_C_sf"/>
</dbReference>
<dbReference type="CDD" id="cd17546">
    <property type="entry name" value="REC_hyHK_CKI1_RcsC-like"/>
    <property type="match status" value="1"/>
</dbReference>
<dbReference type="PANTHER" id="PTHR45339:SF1">
    <property type="entry name" value="HYBRID SIGNAL TRANSDUCTION HISTIDINE KINASE J"/>
    <property type="match status" value="1"/>
</dbReference>
<accession>A0A316DBN3</accession>
<dbReference type="SUPFAM" id="SSF52172">
    <property type="entry name" value="CheY-like"/>
    <property type="match status" value="1"/>
</dbReference>
<reference evidence="15 16" key="1">
    <citation type="submission" date="2018-05" db="EMBL/GenBank/DDBJ databases">
        <title>Genomic Encyclopedia of Type Strains, Phase IV (KMG-IV): sequencing the most valuable type-strain genomes for metagenomic binning, comparative biology and taxonomic classification.</title>
        <authorList>
            <person name="Goeker M."/>
        </authorList>
    </citation>
    <scope>NUCLEOTIDE SEQUENCE [LARGE SCALE GENOMIC DNA]</scope>
    <source>
        <strain evidence="15 16">DSM 18773</strain>
    </source>
</reference>
<comment type="catalytic activity">
    <reaction evidence="1">
        <text>ATP + protein L-histidine = ADP + protein N-phospho-L-histidine.</text>
        <dbReference type="EC" id="2.7.13.3"/>
    </reaction>
</comment>
<evidence type="ECO:0000256" key="1">
    <source>
        <dbReference type="ARBA" id="ARBA00000085"/>
    </source>
</evidence>
<evidence type="ECO:0000256" key="10">
    <source>
        <dbReference type="ARBA" id="ARBA00074306"/>
    </source>
</evidence>
<dbReference type="CDD" id="cd00082">
    <property type="entry name" value="HisKA"/>
    <property type="match status" value="1"/>
</dbReference>
<dbReference type="CDD" id="cd16922">
    <property type="entry name" value="HATPase_EvgS-ArcB-TorS-like"/>
    <property type="match status" value="1"/>
</dbReference>
<dbReference type="EC" id="2.7.13.3" evidence="3"/>
<dbReference type="InterPro" id="IPR004358">
    <property type="entry name" value="Sig_transdc_His_kin-like_C"/>
</dbReference>
<dbReference type="Pfam" id="PF00072">
    <property type="entry name" value="Response_reg"/>
    <property type="match status" value="1"/>
</dbReference>
<evidence type="ECO:0000256" key="9">
    <source>
        <dbReference type="ARBA" id="ARBA00023012"/>
    </source>
</evidence>
<protein>
    <recommendedName>
        <fullName evidence="10">Circadian input-output histidine kinase CikA</fullName>
        <ecNumber evidence="3">2.7.13.3</ecNumber>
    </recommendedName>
</protein>
<keyword evidence="16" id="KW-1185">Reference proteome</keyword>
<dbReference type="Pfam" id="PF00512">
    <property type="entry name" value="HisKA"/>
    <property type="match status" value="1"/>
</dbReference>
<evidence type="ECO:0000256" key="11">
    <source>
        <dbReference type="PROSITE-ProRule" id="PRU00169"/>
    </source>
</evidence>
<dbReference type="EMBL" id="QGGL01000005">
    <property type="protein sequence ID" value="PWK14492.1"/>
    <property type="molecule type" value="Genomic_DNA"/>
</dbReference>
<dbReference type="Pfam" id="PF02518">
    <property type="entry name" value="HATPase_c"/>
    <property type="match status" value="1"/>
</dbReference>
<keyword evidence="8" id="KW-0067">ATP-binding</keyword>
<dbReference type="GO" id="GO:0000155">
    <property type="term" value="F:phosphorelay sensor kinase activity"/>
    <property type="evidence" value="ECO:0007669"/>
    <property type="project" value="InterPro"/>
</dbReference>
<evidence type="ECO:0000256" key="7">
    <source>
        <dbReference type="ARBA" id="ARBA00022777"/>
    </source>
</evidence>
<keyword evidence="12" id="KW-0175">Coiled coil</keyword>
<keyword evidence="9" id="KW-0902">Two-component regulatory system</keyword>
<proteinExistence type="inferred from homology"/>
<dbReference type="SUPFAM" id="SSF47384">
    <property type="entry name" value="Homodimeric domain of signal transducing histidine kinase"/>
    <property type="match status" value="1"/>
</dbReference>
<sequence>MIELASFELFTDMHMALLQQVVETIGITINSIAYHMQVEKLLKESQAMTEELQSQSEELQLQQEELKTINEKLEEQYNNSETKTRELQKTKEQLEDKATQLVLSSKYKSEFLANMSHELRTPLNSLLILAQMLAENSEGNLSQKQIEFANTIHASGYDLLNLISDVLDLSKVESGKMDVHLDEILLDELREFAQRQFSQLARQKGLLFTANVHPDVPVAIYTDEVRLQQIIKNLLANAIKFTEEGSVQLDIRVAGSSPLKDVGTVLAFSVTDTGIGIAHEKQEVIFEAFRQADGTTSRKYGGTGLGLSISREIANLLGGQLEVISVEGKGSTFTLYLPTEHLPAQSVVNVPLGTAHAALFAEDEVSEVAVAQEVGAECPLDGKKVLLVDDDMRNIFALTTALEAQQMKVIFAETGREGVEMLLENPDVDLVLMDIMMPEMDGYEAMRAIRQRSKFADVPIIALTAKAMKNDRDKCIDAGASDYISKPLNLEQLFSLMRVWLYREREGR</sequence>
<dbReference type="GO" id="GO:0005524">
    <property type="term" value="F:ATP binding"/>
    <property type="evidence" value="ECO:0007669"/>
    <property type="project" value="UniProtKB-KW"/>
</dbReference>
<dbReference type="Proteomes" id="UP000245634">
    <property type="component" value="Unassembled WGS sequence"/>
</dbReference>
<dbReference type="PRINTS" id="PR00344">
    <property type="entry name" value="BCTRLSENSOR"/>
</dbReference>
<evidence type="ECO:0000256" key="4">
    <source>
        <dbReference type="ARBA" id="ARBA00022553"/>
    </source>
</evidence>
<name>A0A316DBN3_9BACL</name>